<evidence type="ECO:0000256" key="1">
    <source>
        <dbReference type="ARBA" id="ARBA00004167"/>
    </source>
</evidence>
<keyword evidence="3" id="KW-1133">Transmembrane helix</keyword>
<keyword evidence="7" id="KW-1185">Reference proteome</keyword>
<accession>A0A919V614</accession>
<dbReference type="RefSeq" id="WP_204024496.1">
    <property type="nucleotide sequence ID" value="NZ_BOOW01000013.1"/>
</dbReference>
<dbReference type="PANTHER" id="PTHR30168:SF0">
    <property type="entry name" value="INNER MEMBRANE PROTEIN"/>
    <property type="match status" value="1"/>
</dbReference>
<dbReference type="PANTHER" id="PTHR30168">
    <property type="entry name" value="PUTATIVE MEMBRANE PROTEIN YPFJ"/>
    <property type="match status" value="1"/>
</dbReference>
<evidence type="ECO:0000256" key="2">
    <source>
        <dbReference type="ARBA" id="ARBA00022692"/>
    </source>
</evidence>
<comment type="subcellular location">
    <subcellularLocation>
        <location evidence="1">Membrane</location>
        <topology evidence="1">Single-pass membrane protein</topology>
    </subcellularLocation>
</comment>
<evidence type="ECO:0000256" key="5">
    <source>
        <dbReference type="SAM" id="SignalP"/>
    </source>
</evidence>
<dbReference type="Pfam" id="PF04228">
    <property type="entry name" value="Zn_peptidase"/>
    <property type="match status" value="1"/>
</dbReference>
<evidence type="ECO:0000313" key="7">
    <source>
        <dbReference type="Proteomes" id="UP000606172"/>
    </source>
</evidence>
<evidence type="ECO:0000256" key="3">
    <source>
        <dbReference type="ARBA" id="ARBA00022989"/>
    </source>
</evidence>
<keyword evidence="4" id="KW-0472">Membrane</keyword>
<dbReference type="GO" id="GO:0016020">
    <property type="term" value="C:membrane"/>
    <property type="evidence" value="ECO:0007669"/>
    <property type="project" value="UniProtKB-SubCell"/>
</dbReference>
<protein>
    <recommendedName>
        <fullName evidence="8">Metalloprotease</fullName>
    </recommendedName>
</protein>
<evidence type="ECO:0008006" key="8">
    <source>
        <dbReference type="Google" id="ProtNLM"/>
    </source>
</evidence>
<comment type="caution">
    <text evidence="6">The sequence shown here is derived from an EMBL/GenBank/DDBJ whole genome shotgun (WGS) entry which is preliminary data.</text>
</comment>
<evidence type="ECO:0000313" key="6">
    <source>
        <dbReference type="EMBL" id="GII92028.1"/>
    </source>
</evidence>
<sequence length="291" mass="31368">MNYLPMRKLPSLLAVTTVFTLMGAGTALAATPAADTTVRSSAAAGTAGSAAGNTVLAPPRGRAAAVANPLYRSGTLPVSSCAPTATRKGSAASFRLYAQKVHACLNTSWTAQFKKARIPFSRPNLRFVTSRITTPCGKWTKGATGVYCGTNRTVYIAITKSNLRDPFDLGLAQLVAHEYAHHVQYVAGILPYYWEQAARSRASVKLLLSRRSELQADCLAGAFLRSAQNRLPVDQDEWDGMIRWTQKNGHKGWPTNDHGKGTSQAYWMQRGFNAGSPSACNTWTAPSSRVS</sequence>
<keyword evidence="2" id="KW-0812">Transmembrane</keyword>
<gene>
    <name evidence="6" type="ORF">Ssi02_22590</name>
</gene>
<proteinExistence type="predicted"/>
<feature type="chain" id="PRO_5036721971" description="Metalloprotease" evidence="5">
    <location>
        <begin position="30"/>
        <end position="291"/>
    </location>
</feature>
<evidence type="ECO:0000256" key="4">
    <source>
        <dbReference type="ARBA" id="ARBA00023136"/>
    </source>
</evidence>
<dbReference type="AlphaFoldDB" id="A0A919V614"/>
<reference evidence="6" key="1">
    <citation type="submission" date="2021-01" db="EMBL/GenBank/DDBJ databases">
        <title>Whole genome shotgun sequence of Sinosporangium siamense NBRC 109515.</title>
        <authorList>
            <person name="Komaki H."/>
            <person name="Tamura T."/>
        </authorList>
    </citation>
    <scope>NUCLEOTIDE SEQUENCE</scope>
    <source>
        <strain evidence="6">NBRC 109515</strain>
    </source>
</reference>
<dbReference type="Proteomes" id="UP000606172">
    <property type="component" value="Unassembled WGS sequence"/>
</dbReference>
<feature type="signal peptide" evidence="5">
    <location>
        <begin position="1"/>
        <end position="29"/>
    </location>
</feature>
<name>A0A919V614_9ACTN</name>
<dbReference type="InterPro" id="IPR007343">
    <property type="entry name" value="Uncharacterised_pept_Zn_put"/>
</dbReference>
<keyword evidence="5" id="KW-0732">Signal</keyword>
<organism evidence="6 7">
    <name type="scientific">Sinosporangium siamense</name>
    <dbReference type="NCBI Taxonomy" id="1367973"/>
    <lineage>
        <taxon>Bacteria</taxon>
        <taxon>Bacillati</taxon>
        <taxon>Actinomycetota</taxon>
        <taxon>Actinomycetes</taxon>
        <taxon>Streptosporangiales</taxon>
        <taxon>Streptosporangiaceae</taxon>
        <taxon>Sinosporangium</taxon>
    </lineage>
</organism>
<dbReference type="EMBL" id="BOOW01000013">
    <property type="protein sequence ID" value="GII92028.1"/>
    <property type="molecule type" value="Genomic_DNA"/>
</dbReference>